<dbReference type="GO" id="GO:0004386">
    <property type="term" value="F:helicase activity"/>
    <property type="evidence" value="ECO:0007669"/>
    <property type="project" value="UniProtKB-KW"/>
</dbReference>
<dbReference type="Gene3D" id="3.40.50.300">
    <property type="entry name" value="P-loop containing nucleotide triphosphate hydrolases"/>
    <property type="match status" value="1"/>
</dbReference>
<evidence type="ECO:0000313" key="2">
    <source>
        <dbReference type="EMBL" id="OAA36886.1"/>
    </source>
</evidence>
<feature type="compositionally biased region" description="Basic and acidic residues" evidence="1">
    <location>
        <begin position="51"/>
        <end position="60"/>
    </location>
</feature>
<protein>
    <submittedName>
        <fullName evidence="2">RecQ family helicase</fullName>
    </submittedName>
</protein>
<dbReference type="OrthoDB" id="3522001at2759"/>
<dbReference type="EMBL" id="AZHC01000033">
    <property type="protein sequence ID" value="OAA36886.1"/>
    <property type="molecule type" value="Genomic_DNA"/>
</dbReference>
<keyword evidence="2" id="KW-0067">ATP-binding</keyword>
<accession>A0A166YGP4</accession>
<dbReference type="AlphaFoldDB" id="A0A166YGP4"/>
<gene>
    <name evidence="2" type="ORF">NOR_07406</name>
</gene>
<evidence type="ECO:0000256" key="1">
    <source>
        <dbReference type="SAM" id="MobiDB-lite"/>
    </source>
</evidence>
<name>A0A166YGP4_METRR</name>
<evidence type="ECO:0000313" key="3">
    <source>
        <dbReference type="Proteomes" id="UP000243498"/>
    </source>
</evidence>
<keyword evidence="2" id="KW-0547">Nucleotide-binding</keyword>
<dbReference type="Proteomes" id="UP000243498">
    <property type="component" value="Unassembled WGS sequence"/>
</dbReference>
<keyword evidence="2" id="KW-0378">Hydrolase</keyword>
<keyword evidence="2" id="KW-0347">Helicase</keyword>
<dbReference type="InterPro" id="IPR027417">
    <property type="entry name" value="P-loop_NTPase"/>
</dbReference>
<dbReference type="SUPFAM" id="SSF52540">
    <property type="entry name" value="P-loop containing nucleoside triphosphate hydrolases"/>
    <property type="match status" value="1"/>
</dbReference>
<proteinExistence type="predicted"/>
<feature type="region of interest" description="Disordered" evidence="1">
    <location>
        <begin position="24"/>
        <end position="60"/>
    </location>
</feature>
<sequence length="135" mass="15171">MPGHLHPMLVRKYHEISRLRHSFLEKGDPKKTWGRGRGRARRDKEGDEDGEGNKKRPDVEDIKAESLAALRQLEGSGATWLSAKQEECMHAIMRLGGARHLICVLRTGAGKSNLFMAPALMRDDRRGGAILDAYR</sequence>
<keyword evidence="3" id="KW-1185">Reference proteome</keyword>
<comment type="caution">
    <text evidence="2">The sequence shown here is derived from an EMBL/GenBank/DDBJ whole genome shotgun (WGS) entry which is preliminary data.</text>
</comment>
<reference evidence="2 3" key="1">
    <citation type="journal article" date="2016" name="Genome Biol. Evol.">
        <title>Divergent and convergent evolution of fungal pathogenicity.</title>
        <authorList>
            <person name="Shang Y."/>
            <person name="Xiao G."/>
            <person name="Zheng P."/>
            <person name="Cen K."/>
            <person name="Zhan S."/>
            <person name="Wang C."/>
        </authorList>
    </citation>
    <scope>NUCLEOTIDE SEQUENCE [LARGE SCALE GENOMIC DNA]</scope>
    <source>
        <strain evidence="2 3">RCEF 4871</strain>
    </source>
</reference>
<organism evidence="2 3">
    <name type="scientific">Metarhizium rileyi (strain RCEF 4871)</name>
    <name type="common">Nomuraea rileyi</name>
    <dbReference type="NCBI Taxonomy" id="1649241"/>
    <lineage>
        <taxon>Eukaryota</taxon>
        <taxon>Fungi</taxon>
        <taxon>Dikarya</taxon>
        <taxon>Ascomycota</taxon>
        <taxon>Pezizomycotina</taxon>
        <taxon>Sordariomycetes</taxon>
        <taxon>Hypocreomycetidae</taxon>
        <taxon>Hypocreales</taxon>
        <taxon>Clavicipitaceae</taxon>
        <taxon>Metarhizium</taxon>
    </lineage>
</organism>
<feature type="compositionally biased region" description="Basic residues" evidence="1">
    <location>
        <begin position="32"/>
        <end position="41"/>
    </location>
</feature>